<evidence type="ECO:0000256" key="4">
    <source>
        <dbReference type="ARBA" id="ARBA00022631"/>
    </source>
</evidence>
<dbReference type="InterPro" id="IPR017580">
    <property type="entry name" value="OHCU_decarboxylase-1"/>
</dbReference>
<dbReference type="GO" id="GO:0006144">
    <property type="term" value="P:purine nucleobase metabolic process"/>
    <property type="evidence" value="ECO:0007669"/>
    <property type="project" value="UniProtKB-KW"/>
</dbReference>
<dbReference type="PANTHER" id="PTHR43466">
    <property type="entry name" value="2-OXO-4-HYDROXY-4-CARBOXY-5-UREIDOIMIDAZOLINE DECARBOXYLASE-RELATED"/>
    <property type="match status" value="1"/>
</dbReference>
<proteinExistence type="predicted"/>
<dbReference type="PANTHER" id="PTHR43466:SF1">
    <property type="entry name" value="2-OXO-4-HYDROXY-4-CARBOXY-5-UREIDOIMIDAZOLINE DECARBOXYLASE-RELATED"/>
    <property type="match status" value="1"/>
</dbReference>
<keyword evidence="6 8" id="KW-0456">Lyase</keyword>
<evidence type="ECO:0000256" key="1">
    <source>
        <dbReference type="ARBA" id="ARBA00001163"/>
    </source>
</evidence>
<dbReference type="SUPFAM" id="SSF158694">
    <property type="entry name" value="UraD-Like"/>
    <property type="match status" value="1"/>
</dbReference>
<keyword evidence="5" id="KW-0210">Decarboxylase</keyword>
<evidence type="ECO:0000313" key="8">
    <source>
        <dbReference type="EMBL" id="MBW4464249.1"/>
    </source>
</evidence>
<evidence type="ECO:0000313" key="9">
    <source>
        <dbReference type="Proteomes" id="UP000707356"/>
    </source>
</evidence>
<sequence length="166" mass="18389">MPHKMTALNQMNQAEFTAALGEIFEQTPQVAQQAWQSRPFASRADLHQKMLAVVAQMSQGEKLALIRAHPDLGSKAKMAAASVQEQAGAGLNQLSADEFERLHRLNQAYRSKFGFPFIIAVKQQNKIRILATFEQRLTNSPEAEQAQAIAEIAQIAGFRLETAVDE</sequence>
<dbReference type="Proteomes" id="UP000707356">
    <property type="component" value="Unassembled WGS sequence"/>
</dbReference>
<dbReference type="InterPro" id="IPR018020">
    <property type="entry name" value="OHCU_decarboxylase"/>
</dbReference>
<evidence type="ECO:0000256" key="3">
    <source>
        <dbReference type="ARBA" id="ARBA00012257"/>
    </source>
</evidence>
<accession>A0A951U343</accession>
<comment type="caution">
    <text evidence="8">The sequence shown here is derived from an EMBL/GenBank/DDBJ whole genome shotgun (WGS) entry which is preliminary data.</text>
</comment>
<comment type="pathway">
    <text evidence="2">Purine metabolism; urate degradation; (S)-allantoin from urate: step 3/3.</text>
</comment>
<dbReference type="InterPro" id="IPR036778">
    <property type="entry name" value="OHCU_decarboxylase_sf"/>
</dbReference>
<dbReference type="GO" id="GO:0000255">
    <property type="term" value="P:allantoin metabolic process"/>
    <property type="evidence" value="ECO:0007669"/>
    <property type="project" value="InterPro"/>
</dbReference>
<evidence type="ECO:0000259" key="7">
    <source>
        <dbReference type="Pfam" id="PF09349"/>
    </source>
</evidence>
<dbReference type="GO" id="GO:0051997">
    <property type="term" value="F:2-oxo-4-hydroxy-4-carboxy-5-ureidoimidazoline decarboxylase activity"/>
    <property type="evidence" value="ECO:0007669"/>
    <property type="project" value="UniProtKB-EC"/>
</dbReference>
<organism evidence="8 9">
    <name type="scientific">Pegethrix bostrychoides GSE-TBD4-15B</name>
    <dbReference type="NCBI Taxonomy" id="2839662"/>
    <lineage>
        <taxon>Bacteria</taxon>
        <taxon>Bacillati</taxon>
        <taxon>Cyanobacteriota</taxon>
        <taxon>Cyanophyceae</taxon>
        <taxon>Oculatellales</taxon>
        <taxon>Oculatellaceae</taxon>
        <taxon>Pegethrix</taxon>
    </lineage>
</organism>
<dbReference type="GO" id="GO:0019628">
    <property type="term" value="P:urate catabolic process"/>
    <property type="evidence" value="ECO:0007669"/>
    <property type="project" value="TreeGrafter"/>
</dbReference>
<reference evidence="8" key="2">
    <citation type="journal article" date="2022" name="Microbiol. Resour. Announc.">
        <title>Metagenome Sequencing to Explore Phylogenomics of Terrestrial Cyanobacteria.</title>
        <authorList>
            <person name="Ward R.D."/>
            <person name="Stajich J.E."/>
            <person name="Johansen J.R."/>
            <person name="Huntemann M."/>
            <person name="Clum A."/>
            <person name="Foster B."/>
            <person name="Foster B."/>
            <person name="Roux S."/>
            <person name="Palaniappan K."/>
            <person name="Varghese N."/>
            <person name="Mukherjee S."/>
            <person name="Reddy T.B.K."/>
            <person name="Daum C."/>
            <person name="Copeland A."/>
            <person name="Chen I.A."/>
            <person name="Ivanova N.N."/>
            <person name="Kyrpides N.C."/>
            <person name="Shapiro N."/>
            <person name="Eloe-Fadrosh E.A."/>
            <person name="Pietrasiak N."/>
        </authorList>
    </citation>
    <scope>NUCLEOTIDE SEQUENCE</scope>
    <source>
        <strain evidence="8">GSE-TBD4-15B</strain>
    </source>
</reference>
<dbReference type="NCBIfam" id="TIGR03164">
    <property type="entry name" value="UHCUDC"/>
    <property type="match status" value="1"/>
</dbReference>
<dbReference type="EMBL" id="JAHHHV010000009">
    <property type="protein sequence ID" value="MBW4464249.1"/>
    <property type="molecule type" value="Genomic_DNA"/>
</dbReference>
<reference evidence="8" key="1">
    <citation type="submission" date="2021-05" db="EMBL/GenBank/DDBJ databases">
        <authorList>
            <person name="Pietrasiak N."/>
            <person name="Ward R."/>
            <person name="Stajich J.E."/>
            <person name="Kurbessoian T."/>
        </authorList>
    </citation>
    <scope>NUCLEOTIDE SEQUENCE</scope>
    <source>
        <strain evidence="8">GSE-TBD4-15B</strain>
    </source>
</reference>
<evidence type="ECO:0000256" key="2">
    <source>
        <dbReference type="ARBA" id="ARBA00004754"/>
    </source>
</evidence>
<evidence type="ECO:0000256" key="6">
    <source>
        <dbReference type="ARBA" id="ARBA00023239"/>
    </source>
</evidence>
<protein>
    <recommendedName>
        <fullName evidence="3">2-oxo-4-hydroxy-4-carboxy-5-ureidoimidazoline decarboxylase</fullName>
        <ecNumber evidence="3">4.1.1.97</ecNumber>
    </recommendedName>
</protein>
<feature type="domain" description="Oxo-4-hydroxy-4-carboxy-5-ureidoimidazoline decarboxylase" evidence="7">
    <location>
        <begin position="9"/>
        <end position="161"/>
    </location>
</feature>
<dbReference type="EC" id="4.1.1.97" evidence="3"/>
<evidence type="ECO:0000256" key="5">
    <source>
        <dbReference type="ARBA" id="ARBA00022793"/>
    </source>
</evidence>
<gene>
    <name evidence="8" type="primary">uraD</name>
    <name evidence="8" type="ORF">KME07_02260</name>
</gene>
<comment type="catalytic activity">
    <reaction evidence="1">
        <text>5-hydroxy-2-oxo-4-ureido-2,5-dihydro-1H-imidazole-5-carboxylate + H(+) = (S)-allantoin + CO2</text>
        <dbReference type="Rhea" id="RHEA:26301"/>
        <dbReference type="ChEBI" id="CHEBI:15378"/>
        <dbReference type="ChEBI" id="CHEBI:15678"/>
        <dbReference type="ChEBI" id="CHEBI:16526"/>
        <dbReference type="ChEBI" id="CHEBI:58639"/>
        <dbReference type="EC" id="4.1.1.97"/>
    </reaction>
</comment>
<name>A0A951U343_9CYAN</name>
<dbReference type="Gene3D" id="1.10.3330.10">
    <property type="entry name" value="Oxo-4-hydroxy-4-carboxy-5-ureidoimidazoline decarboxylase"/>
    <property type="match status" value="1"/>
</dbReference>
<keyword evidence="4" id="KW-0659">Purine metabolism</keyword>
<dbReference type="Pfam" id="PF09349">
    <property type="entry name" value="OHCU_decarbox"/>
    <property type="match status" value="1"/>
</dbReference>
<dbReference type="AlphaFoldDB" id="A0A951U343"/>